<dbReference type="EMBL" id="GL945440">
    <property type="protein sequence ID" value="EGO20869.1"/>
    <property type="molecule type" value="Genomic_DNA"/>
</dbReference>
<organism>
    <name type="scientific">Serpula lacrymans var. lacrymans (strain S7.9)</name>
    <name type="common">Dry rot fungus</name>
    <dbReference type="NCBI Taxonomy" id="578457"/>
    <lineage>
        <taxon>Eukaryota</taxon>
        <taxon>Fungi</taxon>
        <taxon>Dikarya</taxon>
        <taxon>Basidiomycota</taxon>
        <taxon>Agaricomycotina</taxon>
        <taxon>Agaricomycetes</taxon>
        <taxon>Agaricomycetidae</taxon>
        <taxon>Boletales</taxon>
        <taxon>Coniophorineae</taxon>
        <taxon>Serpulaceae</taxon>
        <taxon>Serpula</taxon>
    </lineage>
</organism>
<protein>
    <submittedName>
        <fullName evidence="1">Uncharacterized protein</fullName>
    </submittedName>
</protein>
<evidence type="ECO:0000313" key="1">
    <source>
        <dbReference type="EMBL" id="EGO20869.1"/>
    </source>
</evidence>
<name>F8P8W3_SERL9</name>
<accession>F8P8W3</accession>
<sequence length="67" mass="7730">MGIATLNTMDDIPEENVQTCADYGKMFFYTYRERFFETTVGEEIVLLGGRWDGTRRQAVHAQLTFTS</sequence>
<dbReference type="HOGENOM" id="CLU_2814005_0_0_1"/>
<gene>
    <name evidence="1" type="ORF">SERLADRAFT_442252</name>
</gene>
<dbReference type="RefSeq" id="XP_007322835.1">
    <property type="nucleotide sequence ID" value="XM_007322773.1"/>
</dbReference>
<dbReference type="KEGG" id="sla:SERLADRAFT_442252"/>
<dbReference type="Proteomes" id="UP000008064">
    <property type="component" value="Unassembled WGS sequence"/>
</dbReference>
<proteinExistence type="predicted"/>
<reference evidence="1" key="1">
    <citation type="submission" date="2011-04" db="EMBL/GenBank/DDBJ databases">
        <title>Evolution of plant cell wall degrading machinery underlies the functional diversity of forest fungi.</title>
        <authorList>
            <consortium name="US DOE Joint Genome Institute (JGI-PGF)"/>
            <person name="Eastwood D.C."/>
            <person name="Floudas D."/>
            <person name="Binder M."/>
            <person name="Majcherczyk A."/>
            <person name="Schneider P."/>
            <person name="Aerts A."/>
            <person name="Asiegbu F.O."/>
            <person name="Baker S.E."/>
            <person name="Barry K."/>
            <person name="Bendiksby M."/>
            <person name="Blumentritt M."/>
            <person name="Coutinho P.M."/>
            <person name="Cullen D."/>
            <person name="Cullen D."/>
            <person name="Gathman A."/>
            <person name="Goodell B."/>
            <person name="Henrissat B."/>
            <person name="Ihrmark K."/>
            <person name="Kauserud H."/>
            <person name="Kohler A."/>
            <person name="LaButti K."/>
            <person name="Lapidus A."/>
            <person name="Lavin J.L."/>
            <person name="Lee Y.-H."/>
            <person name="Lindquist E."/>
            <person name="Lilly W."/>
            <person name="Lucas S."/>
            <person name="Morin E."/>
            <person name="Murat C."/>
            <person name="Oguiza J.A."/>
            <person name="Park J."/>
            <person name="Pisabarro A.G."/>
            <person name="Riley R."/>
            <person name="Rosling A."/>
            <person name="Salamov A."/>
            <person name="Schmidt O."/>
            <person name="Schmutz J."/>
            <person name="Skrede I."/>
            <person name="Stenlid J."/>
            <person name="Wiebenga A."/>
            <person name="Xie X."/>
            <person name="Kues U."/>
            <person name="Hibbett D.S."/>
            <person name="Hoffmeister D."/>
            <person name="Hogberg N."/>
            <person name="Martin F."/>
            <person name="Grigoriev I.V."/>
            <person name="Watkinson S.C."/>
        </authorList>
    </citation>
    <scope>NUCLEOTIDE SEQUENCE</scope>
    <source>
        <strain evidence="1">S7.9</strain>
    </source>
</reference>
<dbReference type="AlphaFoldDB" id="F8P8W3"/>
<dbReference type="GeneID" id="18815696"/>